<evidence type="ECO:0000313" key="1">
    <source>
        <dbReference type="EMBL" id="SJZ73935.1"/>
    </source>
</evidence>
<protein>
    <submittedName>
        <fullName evidence="1">H+-ATPase subunit C/Vma6</fullName>
    </submittedName>
</protein>
<accession>A0A1T4N4M2</accession>
<gene>
    <name evidence="1" type="ORF">SAMN02745149_02174</name>
</gene>
<dbReference type="EMBL" id="FUWG01000019">
    <property type="protein sequence ID" value="SJZ73935.1"/>
    <property type="molecule type" value="Genomic_DNA"/>
</dbReference>
<reference evidence="1 2" key="1">
    <citation type="submission" date="2017-02" db="EMBL/GenBank/DDBJ databases">
        <authorList>
            <person name="Peterson S.W."/>
        </authorList>
    </citation>
    <scope>NUCLEOTIDE SEQUENCE [LARGE SCALE GENOMIC DNA]</scope>
    <source>
        <strain evidence="1 2">ATCC BAA-908</strain>
    </source>
</reference>
<name>A0A1T4N4M2_TREPO</name>
<proteinExistence type="predicted"/>
<dbReference type="InterPro" id="IPR036079">
    <property type="entry name" value="ATPase_csu/dsu_sf"/>
</dbReference>
<dbReference type="GeneID" id="78317442"/>
<sequence length="346" mass="40157">MDKSGAASYVYAKACGMLGKAYVGKNAVKLFNAKSLSDLWALIFTEPVPVVPEMLLANQIEYEAVKRFVSQYSHLLENYTSPDSFPVELLRRYEIENLKVFAASLSMGETKAPRIVDIGNYSVLDYSGWPDLSKITKDSPFEWYNAVPRIAERQKLDYALDLQEIKNLWSALNHVSDGTKDVLVDFFREIYSIKNLLWALRLRVYYNFKKEAVEENLFYVGDAPSKSDPICAYAYEILDWDLDSFPVWSKWRFAEYLNRHEEGEVWSIAPMVVEQNFRYFEAAKTKKLFHQYPMTDVTLVMFFRIKQQELDCIRAATERLRLNADKNEAMYVAGVKPDALEHDIER</sequence>
<dbReference type="OrthoDB" id="363307at2"/>
<dbReference type="GO" id="GO:0046961">
    <property type="term" value="F:proton-transporting ATPase activity, rotational mechanism"/>
    <property type="evidence" value="ECO:0007669"/>
    <property type="project" value="InterPro"/>
</dbReference>
<dbReference type="Proteomes" id="UP000190423">
    <property type="component" value="Unassembled WGS sequence"/>
</dbReference>
<dbReference type="InterPro" id="IPR002843">
    <property type="entry name" value="ATPase_V0-cplx_csu/dsu"/>
</dbReference>
<dbReference type="AlphaFoldDB" id="A0A1T4N4M2"/>
<organism evidence="1 2">
    <name type="scientific">Treponema porcinum</name>
    <dbReference type="NCBI Taxonomy" id="261392"/>
    <lineage>
        <taxon>Bacteria</taxon>
        <taxon>Pseudomonadati</taxon>
        <taxon>Spirochaetota</taxon>
        <taxon>Spirochaetia</taxon>
        <taxon>Spirochaetales</taxon>
        <taxon>Treponemataceae</taxon>
        <taxon>Treponema</taxon>
    </lineage>
</organism>
<keyword evidence="2" id="KW-1185">Reference proteome</keyword>
<dbReference type="STRING" id="261392.SAMN02745149_02174"/>
<evidence type="ECO:0000313" key="2">
    <source>
        <dbReference type="Proteomes" id="UP000190423"/>
    </source>
</evidence>
<dbReference type="Pfam" id="PF01992">
    <property type="entry name" value="vATP-synt_AC39"/>
    <property type="match status" value="1"/>
</dbReference>
<dbReference type="SUPFAM" id="SSF103486">
    <property type="entry name" value="V-type ATP synthase subunit C"/>
    <property type="match status" value="1"/>
</dbReference>
<dbReference type="RefSeq" id="WP_078934054.1">
    <property type="nucleotide sequence ID" value="NZ_FUWG01000019.1"/>
</dbReference>